<keyword evidence="9" id="KW-0539">Nucleus</keyword>
<evidence type="ECO:0000256" key="5">
    <source>
        <dbReference type="ARBA" id="ARBA00022741"/>
    </source>
</evidence>
<dbReference type="GO" id="GO:0003677">
    <property type="term" value="F:DNA binding"/>
    <property type="evidence" value="ECO:0007669"/>
    <property type="project" value="InterPro"/>
</dbReference>
<comment type="similarity">
    <text evidence="2">Belongs to the acetate uptake transporter (AceTr) (TC 2.A.96) family.</text>
</comment>
<evidence type="ECO:0000256" key="11">
    <source>
        <dbReference type="SAM" id="Phobius"/>
    </source>
</evidence>
<feature type="region of interest" description="Disordered" evidence="10">
    <location>
        <begin position="1098"/>
        <end position="1122"/>
    </location>
</feature>
<dbReference type="CDD" id="cd12148">
    <property type="entry name" value="fungal_TF_MHR"/>
    <property type="match status" value="1"/>
</dbReference>
<dbReference type="CDD" id="cd18573">
    <property type="entry name" value="ABC_6TM_ABCB10_like"/>
    <property type="match status" value="1"/>
</dbReference>
<dbReference type="PROSITE" id="PS00211">
    <property type="entry name" value="ABC_TRANSPORTER_1"/>
    <property type="match status" value="1"/>
</dbReference>
<keyword evidence="4 11" id="KW-0812">Transmembrane</keyword>
<dbReference type="Pfam" id="PF00005">
    <property type="entry name" value="ABC_tran"/>
    <property type="match status" value="1"/>
</dbReference>
<evidence type="ECO:0000256" key="8">
    <source>
        <dbReference type="ARBA" id="ARBA00023136"/>
    </source>
</evidence>
<keyword evidence="5" id="KW-0547">Nucleotide-binding</keyword>
<dbReference type="Gene3D" id="1.20.1560.10">
    <property type="entry name" value="ABC transporter type 1, transmembrane domain"/>
    <property type="match status" value="1"/>
</dbReference>
<evidence type="ECO:0000313" key="14">
    <source>
        <dbReference type="EMBL" id="KAG0664027.1"/>
    </source>
</evidence>
<dbReference type="Pfam" id="PF00664">
    <property type="entry name" value="ABC_membrane"/>
    <property type="match status" value="2"/>
</dbReference>
<dbReference type="PROSITE" id="PS01114">
    <property type="entry name" value="GPR1_FUN34_YAAH"/>
    <property type="match status" value="1"/>
</dbReference>
<feature type="transmembrane region" description="Helical" evidence="11">
    <location>
        <begin position="845"/>
        <end position="866"/>
    </location>
</feature>
<evidence type="ECO:0000256" key="10">
    <source>
        <dbReference type="SAM" id="MobiDB-lite"/>
    </source>
</evidence>
<comment type="subcellular location">
    <subcellularLocation>
        <location evidence="1">Membrane</location>
        <topology evidence="1">Multi-pass membrane protein</topology>
    </subcellularLocation>
</comment>
<protein>
    <submittedName>
        <fullName evidence="14">ATP-binding cassette permease mdl1</fullName>
    </submittedName>
</protein>
<dbReference type="GO" id="GO:0008270">
    <property type="term" value="F:zinc ion binding"/>
    <property type="evidence" value="ECO:0007669"/>
    <property type="project" value="InterPro"/>
</dbReference>
<keyword evidence="8 11" id="KW-0472">Membrane</keyword>
<gene>
    <name evidence="14" type="primary">MDL1</name>
    <name evidence="14" type="ORF">C6P46_001887</name>
</gene>
<dbReference type="Pfam" id="PF04082">
    <property type="entry name" value="Fungal_trans"/>
    <property type="match status" value="1"/>
</dbReference>
<dbReference type="Gene3D" id="3.40.50.300">
    <property type="entry name" value="P-loop containing nucleotide triphosphate hydrolases"/>
    <property type="match status" value="1"/>
</dbReference>
<dbReference type="NCBIfam" id="NF038013">
    <property type="entry name" value="AceTr_1"/>
    <property type="match status" value="1"/>
</dbReference>
<evidence type="ECO:0000256" key="3">
    <source>
        <dbReference type="ARBA" id="ARBA00022448"/>
    </source>
</evidence>
<dbReference type="PROSITE" id="PS50893">
    <property type="entry name" value="ABC_TRANSPORTER_2"/>
    <property type="match status" value="1"/>
</dbReference>
<dbReference type="SUPFAM" id="SSF90123">
    <property type="entry name" value="ABC transporter transmembrane region"/>
    <property type="match status" value="2"/>
</dbReference>
<evidence type="ECO:0000256" key="6">
    <source>
        <dbReference type="ARBA" id="ARBA00022840"/>
    </source>
</evidence>
<dbReference type="PROSITE" id="PS50929">
    <property type="entry name" value="ABC_TM1F"/>
    <property type="match status" value="1"/>
</dbReference>
<dbReference type="InterPro" id="IPR027417">
    <property type="entry name" value="P-loop_NTPase"/>
</dbReference>
<feature type="transmembrane region" description="Helical" evidence="11">
    <location>
        <begin position="53"/>
        <end position="74"/>
    </location>
</feature>
<name>A0A9P6W6E7_RHOMI</name>
<dbReference type="SMART" id="SM00382">
    <property type="entry name" value="AAA"/>
    <property type="match status" value="1"/>
</dbReference>
<dbReference type="InterPro" id="IPR017871">
    <property type="entry name" value="ABC_transporter-like_CS"/>
</dbReference>
<feature type="transmembrane region" description="Helical" evidence="11">
    <location>
        <begin position="147"/>
        <end position="167"/>
    </location>
</feature>
<proteinExistence type="inferred from homology"/>
<dbReference type="InterPro" id="IPR003593">
    <property type="entry name" value="AAA+_ATPase"/>
</dbReference>
<feature type="transmembrane region" description="Helical" evidence="11">
    <location>
        <begin position="1338"/>
        <end position="1356"/>
    </location>
</feature>
<dbReference type="PANTHER" id="PTHR43394">
    <property type="entry name" value="ATP-DEPENDENT PERMEASE MDL1, MITOCHONDRIAL"/>
    <property type="match status" value="1"/>
</dbReference>
<dbReference type="FunFam" id="3.40.50.300:FF:000836">
    <property type="entry name" value="ABC transporter B family member 25"/>
    <property type="match status" value="1"/>
</dbReference>
<dbReference type="SUPFAM" id="SSF52540">
    <property type="entry name" value="P-loop containing nucleoside triphosphate hydrolases"/>
    <property type="match status" value="1"/>
</dbReference>
<reference evidence="14 15" key="1">
    <citation type="submission" date="2020-11" db="EMBL/GenBank/DDBJ databases">
        <title>Kefir isolates.</title>
        <authorList>
            <person name="Marcisauskas S."/>
            <person name="Kim Y."/>
            <person name="Blasche S."/>
        </authorList>
    </citation>
    <scope>NUCLEOTIDE SEQUENCE [LARGE SCALE GENOMIC DNA]</scope>
    <source>
        <strain evidence="14 15">KR</strain>
    </source>
</reference>
<feature type="region of interest" description="Disordered" evidence="10">
    <location>
        <begin position="397"/>
        <end position="423"/>
    </location>
</feature>
<evidence type="ECO:0000256" key="1">
    <source>
        <dbReference type="ARBA" id="ARBA00004141"/>
    </source>
</evidence>
<keyword evidence="7 11" id="KW-1133">Transmembrane helix</keyword>
<dbReference type="GO" id="GO:0015421">
    <property type="term" value="F:ABC-type oligopeptide transporter activity"/>
    <property type="evidence" value="ECO:0007669"/>
    <property type="project" value="TreeGrafter"/>
</dbReference>
<dbReference type="OrthoDB" id="6500128at2759"/>
<dbReference type="InterPro" id="IPR039421">
    <property type="entry name" value="Type_1_exporter"/>
</dbReference>
<feature type="compositionally biased region" description="Basic and acidic residues" evidence="10">
    <location>
        <begin position="8"/>
        <end position="18"/>
    </location>
</feature>
<feature type="transmembrane region" description="Helical" evidence="11">
    <location>
        <begin position="80"/>
        <end position="99"/>
    </location>
</feature>
<evidence type="ECO:0000256" key="2">
    <source>
        <dbReference type="ARBA" id="ARBA00005587"/>
    </source>
</evidence>
<accession>A0A9P6W6E7</accession>
<dbReference type="Proteomes" id="UP000777482">
    <property type="component" value="Unassembled WGS sequence"/>
</dbReference>
<dbReference type="InterPro" id="IPR003439">
    <property type="entry name" value="ABC_transporter-like_ATP-bd"/>
</dbReference>
<feature type="transmembrane region" description="Helical" evidence="11">
    <location>
        <begin position="1188"/>
        <end position="1214"/>
    </location>
</feature>
<dbReference type="GO" id="GO:0005743">
    <property type="term" value="C:mitochondrial inner membrane"/>
    <property type="evidence" value="ECO:0007669"/>
    <property type="project" value="TreeGrafter"/>
</dbReference>
<evidence type="ECO:0000259" key="13">
    <source>
        <dbReference type="PROSITE" id="PS50929"/>
    </source>
</evidence>
<dbReference type="InterPro" id="IPR036640">
    <property type="entry name" value="ABC1_TM_sf"/>
</dbReference>
<evidence type="ECO:0000256" key="4">
    <source>
        <dbReference type="ARBA" id="ARBA00022692"/>
    </source>
</evidence>
<keyword evidence="15" id="KW-1185">Reference proteome</keyword>
<evidence type="ECO:0000259" key="12">
    <source>
        <dbReference type="PROSITE" id="PS50893"/>
    </source>
</evidence>
<feature type="transmembrane region" description="Helical" evidence="11">
    <location>
        <begin position="1456"/>
        <end position="1477"/>
    </location>
</feature>
<dbReference type="PANTHER" id="PTHR43394:SF1">
    <property type="entry name" value="ATP-BINDING CASSETTE SUB-FAMILY B MEMBER 10, MITOCHONDRIAL"/>
    <property type="match status" value="1"/>
</dbReference>
<dbReference type="GO" id="GO:0016887">
    <property type="term" value="F:ATP hydrolysis activity"/>
    <property type="evidence" value="ECO:0007669"/>
    <property type="project" value="InterPro"/>
</dbReference>
<feature type="region of interest" description="Disordered" evidence="10">
    <location>
        <begin position="1"/>
        <end position="32"/>
    </location>
</feature>
<dbReference type="Pfam" id="PF01184">
    <property type="entry name" value="Gpr1_Fun34_YaaH"/>
    <property type="match status" value="1"/>
</dbReference>
<dbReference type="SMART" id="SM00906">
    <property type="entry name" value="Fungal_trans"/>
    <property type="match status" value="1"/>
</dbReference>
<dbReference type="InterPro" id="IPR000791">
    <property type="entry name" value="Gpr1/Fun34/SatP-like"/>
</dbReference>
<evidence type="ECO:0000256" key="9">
    <source>
        <dbReference type="ARBA" id="ARBA00023242"/>
    </source>
</evidence>
<feature type="domain" description="ABC transmembrane type-1" evidence="13">
    <location>
        <begin position="1152"/>
        <end position="1479"/>
    </location>
</feature>
<keyword evidence="3" id="KW-0813">Transport</keyword>
<dbReference type="GO" id="GO:0006351">
    <property type="term" value="P:DNA-templated transcription"/>
    <property type="evidence" value="ECO:0007669"/>
    <property type="project" value="InterPro"/>
</dbReference>
<feature type="transmembrane region" description="Helical" evidence="11">
    <location>
        <begin position="1151"/>
        <end position="1176"/>
    </location>
</feature>
<feature type="transmembrane region" description="Helical" evidence="11">
    <location>
        <begin position="1315"/>
        <end position="1332"/>
    </location>
</feature>
<feature type="compositionally biased region" description="Low complexity" evidence="10">
    <location>
        <begin position="1098"/>
        <end position="1107"/>
    </location>
</feature>
<dbReference type="InterPro" id="IPR011527">
    <property type="entry name" value="ABC1_TM_dom"/>
</dbReference>
<keyword evidence="6 14" id="KW-0067">ATP-binding</keyword>
<dbReference type="GO" id="GO:0090374">
    <property type="term" value="P:oligopeptide export from mitochondrion"/>
    <property type="evidence" value="ECO:0007669"/>
    <property type="project" value="TreeGrafter"/>
</dbReference>
<dbReference type="InterPro" id="IPR047622">
    <property type="entry name" value="GPR1_FUN34_YAAH"/>
</dbReference>
<dbReference type="EMBL" id="PUHQ01000016">
    <property type="protein sequence ID" value="KAG0664027.1"/>
    <property type="molecule type" value="Genomic_DNA"/>
</dbReference>
<organism evidence="14 15">
    <name type="scientific">Rhodotorula mucilaginosa</name>
    <name type="common">Yeast</name>
    <name type="synonym">Rhodotorula rubra</name>
    <dbReference type="NCBI Taxonomy" id="5537"/>
    <lineage>
        <taxon>Eukaryota</taxon>
        <taxon>Fungi</taxon>
        <taxon>Dikarya</taxon>
        <taxon>Basidiomycota</taxon>
        <taxon>Pucciniomycotina</taxon>
        <taxon>Microbotryomycetes</taxon>
        <taxon>Sporidiobolales</taxon>
        <taxon>Sporidiobolaceae</taxon>
        <taxon>Rhodotorula</taxon>
    </lineage>
</organism>
<feature type="transmembrane region" description="Helical" evidence="11">
    <location>
        <begin position="1414"/>
        <end position="1436"/>
    </location>
</feature>
<evidence type="ECO:0000256" key="7">
    <source>
        <dbReference type="ARBA" id="ARBA00022989"/>
    </source>
</evidence>
<feature type="transmembrane region" description="Helical" evidence="11">
    <location>
        <begin position="174"/>
        <end position="192"/>
    </location>
</feature>
<feature type="transmembrane region" description="Helical" evidence="11">
    <location>
        <begin position="106"/>
        <end position="127"/>
    </location>
</feature>
<comment type="caution">
    <text evidence="14">The sequence shown here is derived from an EMBL/GenBank/DDBJ whole genome shotgun (WGS) entry which is preliminary data.</text>
</comment>
<feature type="domain" description="ABC transporter" evidence="12">
    <location>
        <begin position="1515"/>
        <end position="1752"/>
    </location>
</feature>
<dbReference type="InterPro" id="IPR007219">
    <property type="entry name" value="XnlR_reg_dom"/>
</dbReference>
<evidence type="ECO:0000313" key="15">
    <source>
        <dbReference type="Proteomes" id="UP000777482"/>
    </source>
</evidence>
<sequence length="1769" mass="189658">MSHQATSDLEKNETRHYEGANVSRTITPGGHPVDYSQTPFPPFHRKLANPAPLGLTSFGAGFFLTCFLTLHARGVQTPNVVVPVLMLYGGIAQWVTGLVEIISGNTFGATVFCSYGAFNMTYAALYLPAFGVAQAYTLPDGSISPEFSQAIGLYLIVWMMVTIFFMIAALRTTLAVFSTLFFTAVTFLVLAINNFTVCLLGTPSASSFLITVLKHHLTPLAPLSQWWGAASALWGPETTFKVFEKVFRRRAAQAARSSRSQRGRCRPHIEFEAADKEKSSDELPGVHTTEVEGALQALTPLPRQQNGSDDFVQRLLPRSALANGRVPAAPSEDAQRFVRTESFLTTAKASLAQDDTLEAAFQLERLGGDVTLGRHETLPLPAHPIASGSLSTHAASSSYLASPRSGSSKDSPTGGLATLSSPDDPANALEAAVGCGPGVMEVQGSSPRFHGRGAGALFCIDSETMDHGEMNELHVPFGIGTSSADKPTPALFPPYVQAQAYISIYFEHVDWMYQPCSQATVDRDLALLYDAGGSSAVLAGFGGLHPHRVATLLLIFALAETFARPLIVTHGSDHQQTATAYFNAASYLLSAPPYPFLSRPTVAAVKSLHLMVSYLFCSVNREGARSAWTILGLASRAAQSLGLHKNCAVWQISPEEVEERSRVWWELLTYDLLQSLNFGRPYSIPMHFVQCSMPNTASEAAASPIGSVGVFHWFKYRLGLVFGKIADLLATPDLPDYGQVLILDRELKASEASAPAWLRATDFSGRTLDQLPEKIIAQKHMLALLLHKGLLALHRPWFAKALMSDCEPMCTPWAASFNACIISARRHVQIMRSVLLSAERAGLRWWFFLFHTFTSLIIQSSVLLRAPTCMLAEDIRADFREGMQIFKDVAPLSPLAQRALVILLKVEQAVEGSGAAAPQPSTSTVSVPTAGGADLPRIVIGSEAAEAAIRYSGMANASGPSDAAPDFNYPAGAGPCFFDAARDPAGALLSSIGTPLAWDQSALDWSSLDSISETLPAVVAHWLPRQDLQTQVRALACAHAQRPAPQVPVLPRQQLATRPSAAGIGRPAASASPLAYLAPRIRQAARWKTTQAAAAEQAGAEGKQLAARPPATSSPEPDSENKVVELSLKEKVQLSEVRRLLQLARPERKTIAIAISLLFVSSLVSLSIPLCIGRIIDIFSGQANNLPISIPTAAVLLATFFALGAVASVARLILMRISGQRIIARLRQQAYTNVLRQDIGWHDLQGASTKAVTAEGTAVRGARAAAAADSSSSSNTAVAQVKDTGVRSTGDIISRLGSDAGIVGDSLTRDLSDGLRSLVTATVGIGAMFWISSKVTGVMLLIVPPISIAAVFYGRYLKKLSRETQKAVGEMVAVSEERLSAIKTIQALNAVEPTETRRFASKVDKVLDLAKKEAWASGLFFGGTGFAGNMTLIALLTYGGSLVARGELTVGNLISLLTYTVYIGGSLVSLTSFFGTIMKGLGASSRIFELLDARPLTVKLGVGRPLPVTTPPRRIIFDNVHFAYPSRPNSEVLRGVNLTIEPGMIYSIAGGSGSGKSTIANLLERFYDPTSGRVLYGDDNIAEYTPESWRQRIAIVPQDPALFSATIAENIAYGRPDATRAEIEEVARLANCGFIQTLPHGFETQVGARGAQLSGGQRQRLAIARALLQKPRILVCDEATSALDAASESLVNEAISNISQTQQLTTILIAHRLSTLKTADQVIFMEDGVVAEQGTYDELAQEGTRFNLLVRSQLLGGVPPITTAATKDV</sequence>
<dbReference type="GO" id="GO:0005524">
    <property type="term" value="F:ATP binding"/>
    <property type="evidence" value="ECO:0007669"/>
    <property type="project" value="UniProtKB-KW"/>
</dbReference>